<keyword evidence="11" id="KW-1185">Reference proteome</keyword>
<evidence type="ECO:0000256" key="5">
    <source>
        <dbReference type="ARBA" id="ARBA00022691"/>
    </source>
</evidence>
<evidence type="ECO:0000256" key="8">
    <source>
        <dbReference type="ARBA" id="ARBA00023004"/>
    </source>
</evidence>
<evidence type="ECO:0000256" key="2">
    <source>
        <dbReference type="ARBA" id="ARBA00001966"/>
    </source>
</evidence>
<evidence type="ECO:0000313" key="11">
    <source>
        <dbReference type="Proteomes" id="UP000284006"/>
    </source>
</evidence>
<evidence type="ECO:0000256" key="1">
    <source>
        <dbReference type="ARBA" id="ARBA00001933"/>
    </source>
</evidence>
<dbReference type="GO" id="GO:0046872">
    <property type="term" value="F:metal ion binding"/>
    <property type="evidence" value="ECO:0007669"/>
    <property type="project" value="UniProtKB-KW"/>
</dbReference>
<gene>
    <name evidence="10" type="ORF">D3872_14465</name>
</gene>
<dbReference type="GO" id="GO:0051539">
    <property type="term" value="F:4 iron, 4 sulfur cluster binding"/>
    <property type="evidence" value="ECO:0007669"/>
    <property type="project" value="UniProtKB-KW"/>
</dbReference>
<keyword evidence="4" id="KW-0004">4Fe-4S</keyword>
<reference evidence="10 11" key="1">
    <citation type="submission" date="2018-09" db="EMBL/GenBank/DDBJ databases">
        <authorList>
            <person name="Zhu H."/>
        </authorList>
    </citation>
    <scope>NUCLEOTIDE SEQUENCE [LARGE SCALE GENOMIC DNA]</scope>
    <source>
        <strain evidence="10 11">K1S02-61</strain>
    </source>
</reference>
<dbReference type="OrthoDB" id="9768064at2"/>
<dbReference type="InterPro" id="IPR007197">
    <property type="entry name" value="rSAM"/>
</dbReference>
<sequence length="509" mass="57634">MLGNLPAGTQVYDGLRAVNSYLLRNYGRDPRSPSNQEIAVTTETLPAKFKPYTRQTISQARQWQWMPAELQEAVQLVSHVLPFRANEYVLEQLIDWSNIPDDPIYRLVFPHRDMLRAQEYETLRELVLYKKDEAAIAKEVHAIRMRMNPHPAGQMTHNVPRVNDAPLKGLQHKYKETVLFFPSSGQTCHAYCTFCFRWPQFVGMDDMKFDARETGELVSYLKDHKDVTDVLITGGDPLIMNTRSLAQFIEPLLAPELAHIQNIRLGTKSVAYWPQRFVTDKDSDDLMRLFERVVAAGKNLAIMGHYNHAVELRSEIAQRAVKRIVSTGATLRMQGPLIRHINEDPRSWAELWTTGVRLGAIPYYMFVERDTGPSEYFALPLARAHEIFQAAYQMVSGLSRTVRGPSMSAFPGKVVIDGVVSINGEKLFALQFLQARNPDWVRKPFFAKYDPNATWLDHLVPAFGKQKFFFETGGDEHGHRAPPAKVIPISVAAQRAQGGQSCGSTHSAA</sequence>
<organism evidence="10 11">
    <name type="scientific">Massilia cavernae</name>
    <dbReference type="NCBI Taxonomy" id="2320864"/>
    <lineage>
        <taxon>Bacteria</taxon>
        <taxon>Pseudomonadati</taxon>
        <taxon>Pseudomonadota</taxon>
        <taxon>Betaproteobacteria</taxon>
        <taxon>Burkholderiales</taxon>
        <taxon>Oxalobacteraceae</taxon>
        <taxon>Telluria group</taxon>
        <taxon>Massilia</taxon>
    </lineage>
</organism>
<dbReference type="AlphaFoldDB" id="A0A418XS63"/>
<evidence type="ECO:0000313" key="10">
    <source>
        <dbReference type="EMBL" id="RJG15318.1"/>
    </source>
</evidence>
<dbReference type="PANTHER" id="PTHR30538">
    <property type="entry name" value="LYSINE 2,3-AMINOMUTASE-RELATED"/>
    <property type="match status" value="1"/>
</dbReference>
<comment type="similarity">
    <text evidence="3">Belongs to the radical SAM superfamily. KamA family.</text>
</comment>
<dbReference type="SFLD" id="SFLDG01070">
    <property type="entry name" value="PLP-dependent"/>
    <property type="match status" value="1"/>
</dbReference>
<dbReference type="SFLD" id="SFLDS00029">
    <property type="entry name" value="Radical_SAM"/>
    <property type="match status" value="1"/>
</dbReference>
<dbReference type="SUPFAM" id="SSF102114">
    <property type="entry name" value="Radical SAM enzymes"/>
    <property type="match status" value="1"/>
</dbReference>
<dbReference type="PANTHER" id="PTHR30538:SF0">
    <property type="entry name" value="L-LYSINE 2,3-AMINOMUTASE AQ_1632-RELATED"/>
    <property type="match status" value="1"/>
</dbReference>
<keyword evidence="7" id="KW-0663">Pyridoxal phosphate</keyword>
<evidence type="ECO:0000256" key="4">
    <source>
        <dbReference type="ARBA" id="ARBA00022485"/>
    </source>
</evidence>
<accession>A0A418XS63</accession>
<dbReference type="GO" id="GO:0003824">
    <property type="term" value="F:catalytic activity"/>
    <property type="evidence" value="ECO:0007669"/>
    <property type="project" value="InterPro"/>
</dbReference>
<evidence type="ECO:0000256" key="3">
    <source>
        <dbReference type="ARBA" id="ARBA00008703"/>
    </source>
</evidence>
<keyword evidence="8" id="KW-0408">Iron</keyword>
<comment type="cofactor">
    <cofactor evidence="2">
        <name>[4Fe-4S] cluster</name>
        <dbReference type="ChEBI" id="CHEBI:49883"/>
    </cofactor>
</comment>
<name>A0A418XS63_9BURK</name>
<dbReference type="EMBL" id="QYUP01000119">
    <property type="protein sequence ID" value="RJG15318.1"/>
    <property type="molecule type" value="Genomic_DNA"/>
</dbReference>
<evidence type="ECO:0000256" key="6">
    <source>
        <dbReference type="ARBA" id="ARBA00022723"/>
    </source>
</evidence>
<dbReference type="InterPro" id="IPR013785">
    <property type="entry name" value="Aldolase_TIM"/>
</dbReference>
<keyword evidence="9" id="KW-0411">Iron-sulfur</keyword>
<keyword evidence="5" id="KW-0949">S-adenosyl-L-methionine</keyword>
<dbReference type="Gene3D" id="3.20.20.70">
    <property type="entry name" value="Aldolase class I"/>
    <property type="match status" value="1"/>
</dbReference>
<comment type="caution">
    <text evidence="10">The sequence shown here is derived from an EMBL/GenBank/DDBJ whole genome shotgun (WGS) entry which is preliminary data.</text>
</comment>
<proteinExistence type="inferred from homology"/>
<evidence type="ECO:0000256" key="9">
    <source>
        <dbReference type="ARBA" id="ARBA00023014"/>
    </source>
</evidence>
<dbReference type="InterPro" id="IPR003739">
    <property type="entry name" value="Lys_aminomutase/Glu_NH3_mut"/>
</dbReference>
<protein>
    <submittedName>
        <fullName evidence="10">4Fe-4S cluster-binding domain-containing protein</fullName>
    </submittedName>
</protein>
<dbReference type="InterPro" id="IPR058240">
    <property type="entry name" value="rSAM_sf"/>
</dbReference>
<comment type="cofactor">
    <cofactor evidence="1">
        <name>pyridoxal 5'-phosphate</name>
        <dbReference type="ChEBI" id="CHEBI:597326"/>
    </cofactor>
</comment>
<keyword evidence="6" id="KW-0479">Metal-binding</keyword>
<evidence type="ECO:0000256" key="7">
    <source>
        <dbReference type="ARBA" id="ARBA00022898"/>
    </source>
</evidence>
<dbReference type="Proteomes" id="UP000284006">
    <property type="component" value="Unassembled WGS sequence"/>
</dbReference>